<dbReference type="Gene3D" id="3.10.100.10">
    <property type="entry name" value="Mannose-Binding Protein A, subunit A"/>
    <property type="match status" value="1"/>
</dbReference>
<gene>
    <name evidence="3" type="ORF">Mgra_00008566</name>
</gene>
<comment type="caution">
    <text evidence="3">The sequence shown here is derived from an EMBL/GenBank/DDBJ whole genome shotgun (WGS) entry which is preliminary data.</text>
</comment>
<dbReference type="InterPro" id="IPR016187">
    <property type="entry name" value="CTDL_fold"/>
</dbReference>
<dbReference type="InterPro" id="IPR016186">
    <property type="entry name" value="C-type_lectin-like/link_sf"/>
</dbReference>
<evidence type="ECO:0000313" key="3">
    <source>
        <dbReference type="EMBL" id="KAF7631192.1"/>
    </source>
</evidence>
<dbReference type="SMART" id="SM00034">
    <property type="entry name" value="CLECT"/>
    <property type="match status" value="1"/>
</dbReference>
<dbReference type="InterPro" id="IPR001304">
    <property type="entry name" value="C-type_lectin-like"/>
</dbReference>
<dbReference type="AlphaFoldDB" id="A0A8S9ZFC6"/>
<feature type="chain" id="PRO_5035720977" evidence="1">
    <location>
        <begin position="20"/>
        <end position="195"/>
    </location>
</feature>
<sequence>MKVVILIVFQVLFFTLVNGDCPEGFSSWTDGDGNVHGYKAVISEYGLNVYQARPICKALGGDLASIHSQEENDFVINNVPDLSGNSVWIGTYILPQDDGSIKCLLADKSDASFGAYNSLDDTARQNAPWDTSVIPSIEDGSKINCVKLASNLWSEQACDNRIKGSKFKNIEKLNTEKRHVSYFVFCMFRGINGRS</sequence>
<evidence type="ECO:0000313" key="4">
    <source>
        <dbReference type="Proteomes" id="UP000605970"/>
    </source>
</evidence>
<dbReference type="OrthoDB" id="5877441at2759"/>
<dbReference type="EMBL" id="JABEBT010000115">
    <property type="protein sequence ID" value="KAF7631192.1"/>
    <property type="molecule type" value="Genomic_DNA"/>
</dbReference>
<keyword evidence="1" id="KW-0732">Signal</keyword>
<proteinExistence type="predicted"/>
<evidence type="ECO:0000256" key="1">
    <source>
        <dbReference type="SAM" id="SignalP"/>
    </source>
</evidence>
<evidence type="ECO:0000259" key="2">
    <source>
        <dbReference type="PROSITE" id="PS50041"/>
    </source>
</evidence>
<dbReference type="CDD" id="cd00037">
    <property type="entry name" value="CLECT"/>
    <property type="match status" value="1"/>
</dbReference>
<feature type="domain" description="C-type lectin" evidence="2">
    <location>
        <begin position="51"/>
        <end position="161"/>
    </location>
</feature>
<dbReference type="Proteomes" id="UP000605970">
    <property type="component" value="Unassembled WGS sequence"/>
</dbReference>
<dbReference type="Pfam" id="PF00059">
    <property type="entry name" value="Lectin_C"/>
    <property type="match status" value="1"/>
</dbReference>
<keyword evidence="4" id="KW-1185">Reference proteome</keyword>
<name>A0A8S9ZFC6_9BILA</name>
<dbReference type="PROSITE" id="PS50041">
    <property type="entry name" value="C_TYPE_LECTIN_2"/>
    <property type="match status" value="1"/>
</dbReference>
<organism evidence="3 4">
    <name type="scientific">Meloidogyne graminicola</name>
    <dbReference type="NCBI Taxonomy" id="189291"/>
    <lineage>
        <taxon>Eukaryota</taxon>
        <taxon>Metazoa</taxon>
        <taxon>Ecdysozoa</taxon>
        <taxon>Nematoda</taxon>
        <taxon>Chromadorea</taxon>
        <taxon>Rhabditida</taxon>
        <taxon>Tylenchina</taxon>
        <taxon>Tylenchomorpha</taxon>
        <taxon>Tylenchoidea</taxon>
        <taxon>Meloidogynidae</taxon>
        <taxon>Meloidogyninae</taxon>
        <taxon>Meloidogyne</taxon>
    </lineage>
</organism>
<reference evidence="3" key="1">
    <citation type="journal article" date="2020" name="Ecol. Evol.">
        <title>Genome structure and content of the rice root-knot nematode (Meloidogyne graminicola).</title>
        <authorList>
            <person name="Phan N.T."/>
            <person name="Danchin E.G.J."/>
            <person name="Klopp C."/>
            <person name="Perfus-Barbeoch L."/>
            <person name="Kozlowski D.K."/>
            <person name="Koutsovoulos G.D."/>
            <person name="Lopez-Roques C."/>
            <person name="Bouchez O."/>
            <person name="Zahm M."/>
            <person name="Besnard G."/>
            <person name="Bellafiore S."/>
        </authorList>
    </citation>
    <scope>NUCLEOTIDE SEQUENCE</scope>
    <source>
        <strain evidence="3">VN-18</strain>
    </source>
</reference>
<feature type="signal peptide" evidence="1">
    <location>
        <begin position="1"/>
        <end position="19"/>
    </location>
</feature>
<protein>
    <submittedName>
        <fullName evidence="3">C-type lectin domain-containing protein</fullName>
    </submittedName>
</protein>
<dbReference type="SUPFAM" id="SSF56436">
    <property type="entry name" value="C-type lectin-like"/>
    <property type="match status" value="1"/>
</dbReference>
<accession>A0A8S9ZFC6</accession>